<evidence type="ECO:0000259" key="2">
    <source>
        <dbReference type="PROSITE" id="PS51173"/>
    </source>
</evidence>
<protein>
    <recommendedName>
        <fullName evidence="2">CBM2 domain-containing protein</fullName>
    </recommendedName>
</protein>
<dbReference type="PROSITE" id="PS51173">
    <property type="entry name" value="CBM2"/>
    <property type="match status" value="1"/>
</dbReference>
<dbReference type="RefSeq" id="WP_173078689.1">
    <property type="nucleotide sequence ID" value="NZ_BAABJB010000004.1"/>
</dbReference>
<feature type="domain" description="CBM2" evidence="2">
    <location>
        <begin position="22"/>
        <end position="127"/>
    </location>
</feature>
<dbReference type="PROSITE" id="PS51257">
    <property type="entry name" value="PROKAR_LIPOPROTEIN"/>
    <property type="match status" value="1"/>
</dbReference>
<gene>
    <name evidence="3" type="ORF">Prum_053000</name>
</gene>
<dbReference type="InterPro" id="IPR001919">
    <property type="entry name" value="CBD2"/>
</dbReference>
<feature type="chain" id="PRO_5028962975" description="CBM2 domain-containing protein" evidence="1">
    <location>
        <begin position="26"/>
        <end position="231"/>
    </location>
</feature>
<sequence length="231" mass="24350">MHIRALFAALVGVCAAIVPVTAAQAAAGCEVTYSASTWSTGFAANFQIKNLGDTWNGYVVGFTFTANQQITQSWNHTVTQSGPHVTMSSAATVATGQSIWLGFLGNHTGVNTPPTNWRVNGVACTLAGQPPAVIAEPDEVTVPEGTSGSFTVRLSHPPAANTFLMMSISGTGVWASPPIALYFTPTNWSTPQRFSVVSMPDADTIDDRVVFTLSATGYTPDTVTFTQLDDD</sequence>
<name>A0A6V8L9H4_9ACTN</name>
<keyword evidence="1" id="KW-0732">Signal</keyword>
<dbReference type="EMBL" id="BLPG01000001">
    <property type="protein sequence ID" value="GFJ91658.1"/>
    <property type="molecule type" value="Genomic_DNA"/>
</dbReference>
<dbReference type="Proteomes" id="UP000482960">
    <property type="component" value="Unassembled WGS sequence"/>
</dbReference>
<dbReference type="GO" id="GO:0004553">
    <property type="term" value="F:hydrolase activity, hydrolyzing O-glycosyl compounds"/>
    <property type="evidence" value="ECO:0007669"/>
    <property type="project" value="InterPro"/>
</dbReference>
<dbReference type="InterPro" id="IPR008965">
    <property type="entry name" value="CBM2/CBM3_carb-bd_dom_sf"/>
</dbReference>
<dbReference type="AlphaFoldDB" id="A0A6V8L9H4"/>
<organism evidence="3 4">
    <name type="scientific">Phytohabitans rumicis</name>
    <dbReference type="NCBI Taxonomy" id="1076125"/>
    <lineage>
        <taxon>Bacteria</taxon>
        <taxon>Bacillati</taxon>
        <taxon>Actinomycetota</taxon>
        <taxon>Actinomycetes</taxon>
        <taxon>Micromonosporales</taxon>
        <taxon>Micromonosporaceae</taxon>
    </lineage>
</organism>
<dbReference type="Gene3D" id="2.60.40.290">
    <property type="match status" value="1"/>
</dbReference>
<keyword evidence="4" id="KW-1185">Reference proteome</keyword>
<dbReference type="SMART" id="SM00637">
    <property type="entry name" value="CBD_II"/>
    <property type="match status" value="1"/>
</dbReference>
<dbReference type="GO" id="GO:0005975">
    <property type="term" value="P:carbohydrate metabolic process"/>
    <property type="evidence" value="ECO:0007669"/>
    <property type="project" value="InterPro"/>
</dbReference>
<comment type="caution">
    <text evidence="3">The sequence shown here is derived from an EMBL/GenBank/DDBJ whole genome shotgun (WGS) entry which is preliminary data.</text>
</comment>
<feature type="signal peptide" evidence="1">
    <location>
        <begin position="1"/>
        <end position="25"/>
    </location>
</feature>
<dbReference type="Pfam" id="PF00553">
    <property type="entry name" value="CBM_2"/>
    <property type="match status" value="1"/>
</dbReference>
<accession>A0A6V8L9H4</accession>
<proteinExistence type="predicted"/>
<evidence type="ECO:0000256" key="1">
    <source>
        <dbReference type="SAM" id="SignalP"/>
    </source>
</evidence>
<reference evidence="3 4" key="1">
    <citation type="submission" date="2020-03" db="EMBL/GenBank/DDBJ databases">
        <title>Whole genome shotgun sequence of Phytohabitans rumicis NBRC 108638.</title>
        <authorList>
            <person name="Komaki H."/>
            <person name="Tamura T."/>
        </authorList>
    </citation>
    <scope>NUCLEOTIDE SEQUENCE [LARGE SCALE GENOMIC DNA]</scope>
    <source>
        <strain evidence="3 4">NBRC 108638</strain>
    </source>
</reference>
<evidence type="ECO:0000313" key="4">
    <source>
        <dbReference type="Proteomes" id="UP000482960"/>
    </source>
</evidence>
<dbReference type="InterPro" id="IPR012291">
    <property type="entry name" value="CBM2_carb-bd_dom_sf"/>
</dbReference>
<evidence type="ECO:0000313" key="3">
    <source>
        <dbReference type="EMBL" id="GFJ91658.1"/>
    </source>
</evidence>
<dbReference type="SUPFAM" id="SSF49384">
    <property type="entry name" value="Carbohydrate-binding domain"/>
    <property type="match status" value="1"/>
</dbReference>
<reference evidence="3 4" key="2">
    <citation type="submission" date="2020-03" db="EMBL/GenBank/DDBJ databases">
        <authorList>
            <person name="Ichikawa N."/>
            <person name="Kimura A."/>
            <person name="Kitahashi Y."/>
            <person name="Uohara A."/>
        </authorList>
    </citation>
    <scope>NUCLEOTIDE SEQUENCE [LARGE SCALE GENOMIC DNA]</scope>
    <source>
        <strain evidence="3 4">NBRC 108638</strain>
    </source>
</reference>
<dbReference type="GO" id="GO:0030247">
    <property type="term" value="F:polysaccharide binding"/>
    <property type="evidence" value="ECO:0007669"/>
    <property type="project" value="UniProtKB-UniRule"/>
</dbReference>